<reference evidence="1" key="1">
    <citation type="submission" date="2011-02" db="EMBL/GenBank/DDBJ databases">
        <title>The genome of the leaf-cutting ant Acromyrmex echinatior suggests key adaptations to social evolution and fungus farming.</title>
        <authorList>
            <person name="Nygaard S."/>
            <person name="Zhang G."/>
        </authorList>
    </citation>
    <scope>NUCLEOTIDE SEQUENCE</scope>
</reference>
<name>F4X685_ACREC</name>
<keyword evidence="2" id="KW-1185">Reference proteome</keyword>
<proteinExistence type="predicted"/>
<evidence type="ECO:0000313" key="2">
    <source>
        <dbReference type="Proteomes" id="UP000007755"/>
    </source>
</evidence>
<evidence type="ECO:0000313" key="1">
    <source>
        <dbReference type="EMBL" id="EGI58038.1"/>
    </source>
</evidence>
<dbReference type="InParanoid" id="F4X685"/>
<dbReference type="EMBL" id="GL888794">
    <property type="protein sequence ID" value="EGI58038.1"/>
    <property type="molecule type" value="Genomic_DNA"/>
</dbReference>
<sequence length="191" mass="21249">MRSSLGSKGLSSLTKKVRTDVRTVQRNRCHSVPSDVDPYSGTEKAYDSQMFASARIPKFGEGDNEGEWKGYEKTVRLNLTGIRAEMNTCESHALFRFRNVNQRRDAMTPVPRDDANVSPTFLVKELNPFDPGLDLVRSQSLKRKQVRGEESGAGAHRDEVLVQDDIRGGVALNVDCNYSTPFLGGGRIQSK</sequence>
<gene>
    <name evidence="1" type="ORF">G5I_13895</name>
</gene>
<protein>
    <submittedName>
        <fullName evidence="1">Uncharacterized protein</fullName>
    </submittedName>
</protein>
<dbReference type="AlphaFoldDB" id="F4X685"/>
<dbReference type="Proteomes" id="UP000007755">
    <property type="component" value="Unassembled WGS sequence"/>
</dbReference>
<accession>F4X685</accession>
<organism evidence="2">
    <name type="scientific">Acromyrmex echinatior</name>
    <name type="common">Panamanian leafcutter ant</name>
    <name type="synonym">Acromyrmex octospinosus echinatior</name>
    <dbReference type="NCBI Taxonomy" id="103372"/>
    <lineage>
        <taxon>Eukaryota</taxon>
        <taxon>Metazoa</taxon>
        <taxon>Ecdysozoa</taxon>
        <taxon>Arthropoda</taxon>
        <taxon>Hexapoda</taxon>
        <taxon>Insecta</taxon>
        <taxon>Pterygota</taxon>
        <taxon>Neoptera</taxon>
        <taxon>Endopterygota</taxon>
        <taxon>Hymenoptera</taxon>
        <taxon>Apocrita</taxon>
        <taxon>Aculeata</taxon>
        <taxon>Formicoidea</taxon>
        <taxon>Formicidae</taxon>
        <taxon>Myrmicinae</taxon>
        <taxon>Acromyrmex</taxon>
    </lineage>
</organism>